<feature type="domain" description="Gfo/Idh/MocA-like oxidoreductase bacterial type C-terminal" evidence="2">
    <location>
        <begin position="189"/>
        <end position="446"/>
    </location>
</feature>
<evidence type="ECO:0000313" key="3">
    <source>
        <dbReference type="EMBL" id="TLD71208.1"/>
    </source>
</evidence>
<dbReference type="SUPFAM" id="SSF51735">
    <property type="entry name" value="NAD(P)-binding Rossmann-fold domains"/>
    <property type="match status" value="1"/>
</dbReference>
<proteinExistence type="predicted"/>
<gene>
    <name evidence="3" type="ORF">FEM03_09905</name>
</gene>
<evidence type="ECO:0000259" key="1">
    <source>
        <dbReference type="Pfam" id="PF01408"/>
    </source>
</evidence>
<dbReference type="InterPro" id="IPR006311">
    <property type="entry name" value="TAT_signal"/>
</dbReference>
<keyword evidence="4" id="KW-1185">Reference proteome</keyword>
<dbReference type="Gene3D" id="3.30.360.10">
    <property type="entry name" value="Dihydrodipicolinate Reductase, domain 2"/>
    <property type="match status" value="1"/>
</dbReference>
<dbReference type="EMBL" id="VAUV01000006">
    <property type="protein sequence ID" value="TLD71208.1"/>
    <property type="molecule type" value="Genomic_DNA"/>
</dbReference>
<comment type="caution">
    <text evidence="3">The sequence shown here is derived from an EMBL/GenBank/DDBJ whole genome shotgun (WGS) entry which is preliminary data.</text>
</comment>
<dbReference type="InterPro" id="IPR043906">
    <property type="entry name" value="Gfo/Idh/MocA_OxRdtase_bact_C"/>
</dbReference>
<sequence length="450" mass="49696">MSTEFSTFSGSHAGVSRRRFIQQGFAGLMAAPFVTSGARAASPNGKLRHASFGASGMAWSDMTQLARHESWELVAVADVDSRNFARVKKQWPNVKVYADWRELLAKEELDSVNISTPDHMHGPIGMTALQKGLHVYGQKPLTQTLHECRVVTKLARDKGVMTQMGIQVSSSFTERLVVEMIQNGAIGKVKEVHSFSHKFWGEMNPLPVREDAVPEGLNWDQWLAVAAERPYLSGVYHPSNWRKRRDFGTGTLGDMGCHMFSGWYRALGLGSPVSVKSTGPAPVDKDSWAINAKVEYVFPGTQFTESDKVKVTWYDGASLPPQEVMAMISGKFPDQGSVYIGTEGVLLSPHGSTPTLHPKEKFADFRYPKLEPRDHYLEYVDACLKGGEKPSANFDYSGPLTEAVLLGCLASVFPNETLEWDAAKLSFANSEAATKLVTRDYRKGWEVAGL</sequence>
<name>A0A5R8KFX9_9BACT</name>
<accession>A0A5R8KFX9</accession>
<dbReference type="PANTHER" id="PTHR43818">
    <property type="entry name" value="BCDNA.GH03377"/>
    <property type="match status" value="1"/>
</dbReference>
<dbReference type="InterPro" id="IPR000683">
    <property type="entry name" value="Gfo/Idh/MocA-like_OxRdtase_N"/>
</dbReference>
<protein>
    <submittedName>
        <fullName evidence="3">Gfo/Idh/MocA family oxidoreductase</fullName>
    </submittedName>
</protein>
<dbReference type="RefSeq" id="WP_138086076.1">
    <property type="nucleotide sequence ID" value="NZ_VAUV01000006.1"/>
</dbReference>
<dbReference type="InterPro" id="IPR050463">
    <property type="entry name" value="Gfo/Idh/MocA_oxidrdct_glycsds"/>
</dbReference>
<reference evidence="3 4" key="1">
    <citation type="submission" date="2019-05" db="EMBL/GenBank/DDBJ databases">
        <title>Verrucobacter flavum gen. nov., sp. nov. a new member of the family Verrucomicrobiaceae.</title>
        <authorList>
            <person name="Szuroczki S."/>
            <person name="Abbaszade G."/>
            <person name="Szabo A."/>
            <person name="Felfoldi T."/>
            <person name="Schumann P."/>
            <person name="Boka K."/>
            <person name="Keki Z."/>
            <person name="Toumi M."/>
            <person name="Toth E."/>
        </authorList>
    </citation>
    <scope>NUCLEOTIDE SEQUENCE [LARGE SCALE GENOMIC DNA]</scope>
    <source>
        <strain evidence="3 4">MG-N-17</strain>
    </source>
</reference>
<dbReference type="GO" id="GO:0000166">
    <property type="term" value="F:nucleotide binding"/>
    <property type="evidence" value="ECO:0007669"/>
    <property type="project" value="InterPro"/>
</dbReference>
<dbReference type="PANTHER" id="PTHR43818:SF10">
    <property type="entry name" value="NADH-DEPENDENT DEHYDROGENASE-RELATED"/>
    <property type="match status" value="1"/>
</dbReference>
<evidence type="ECO:0000259" key="2">
    <source>
        <dbReference type="Pfam" id="PF19051"/>
    </source>
</evidence>
<dbReference type="OrthoDB" id="178551at2"/>
<dbReference type="Pfam" id="PF01408">
    <property type="entry name" value="GFO_IDH_MocA"/>
    <property type="match status" value="1"/>
</dbReference>
<dbReference type="PROSITE" id="PS51318">
    <property type="entry name" value="TAT"/>
    <property type="match status" value="1"/>
</dbReference>
<feature type="domain" description="Gfo/Idh/MocA-like oxidoreductase N-terminal" evidence="1">
    <location>
        <begin position="52"/>
        <end position="165"/>
    </location>
</feature>
<dbReference type="AlphaFoldDB" id="A0A5R8KFX9"/>
<dbReference type="SUPFAM" id="SSF55347">
    <property type="entry name" value="Glyceraldehyde-3-phosphate dehydrogenase-like, C-terminal domain"/>
    <property type="match status" value="1"/>
</dbReference>
<dbReference type="Gene3D" id="3.40.50.720">
    <property type="entry name" value="NAD(P)-binding Rossmann-like Domain"/>
    <property type="match status" value="1"/>
</dbReference>
<dbReference type="Proteomes" id="UP000306196">
    <property type="component" value="Unassembled WGS sequence"/>
</dbReference>
<organism evidence="3 4">
    <name type="scientific">Phragmitibacter flavus</name>
    <dbReference type="NCBI Taxonomy" id="2576071"/>
    <lineage>
        <taxon>Bacteria</taxon>
        <taxon>Pseudomonadati</taxon>
        <taxon>Verrucomicrobiota</taxon>
        <taxon>Verrucomicrobiia</taxon>
        <taxon>Verrucomicrobiales</taxon>
        <taxon>Verrucomicrobiaceae</taxon>
        <taxon>Phragmitibacter</taxon>
    </lineage>
</organism>
<dbReference type="InterPro" id="IPR036291">
    <property type="entry name" value="NAD(P)-bd_dom_sf"/>
</dbReference>
<dbReference type="Pfam" id="PF19051">
    <property type="entry name" value="GFO_IDH_MocA_C2"/>
    <property type="match status" value="1"/>
</dbReference>
<evidence type="ECO:0000313" key="4">
    <source>
        <dbReference type="Proteomes" id="UP000306196"/>
    </source>
</evidence>